<protein>
    <submittedName>
        <fullName evidence="1">Uncharacterized protein</fullName>
    </submittedName>
</protein>
<gene>
    <name evidence="1" type="ORF">QFC21_001846</name>
</gene>
<sequence>MTITLPLELAELPGRTSPPAVVQEQNPVELKSTGKGQKPRSGPKSTSKRKPTAVRTSDPTGPVYQQFGNLPSNTTYHLARVGEAIRQARNVIVISGAGVSTPAIPDFRSSRGLFKTLADETRRKAMFGESDAKDDEPVDGGEETEQDEGEDSQEGGKQQRKPRGRAAATNSGSAPSLGGMKSGKELFDVKCLTSPDLLPHHHNLLNHLTLLTSRTSPTPFHHYLKTLDDQGRLLRCYTQNIDGLEEKVGLDLRIPLEEDFPKRRRTGMSRESSRKSDVFGKNNAKEDQPLPPSQSFVEERSSGSGSLPLPTLPADAPVIPQRSNLGNNQMAFGNTDHYFNPHQLPGSQQSYSLPPYPHMVSHPAFSDPPRISDRPSYMPDFAPLVSDRPYGTNIDPFCSLQATALAAAQGLLQLSSATGALGSRGLEVGSGVATVRAGSTAGSISGTTDTSATSVSAKVDLGRDCDSDKEVTASNQLPNPVATAGTANFFVGLPPSQCQSQLGPVNVPKLPRCVPLHGTLANLECTRCSYSRPLRDAVPLPLELIPCPSCEDAWEERVESSQRPRSIGFLRASVLLYGEEHKHGESIGAVVERDLLGRLKDERMDLLIVAGTTLQIPGVKRMIKEFAKALRTQAADKKKPARRSTAGNNASADKELPTGASSRSRTTTSLEEDDNENNEDKDFPIQTILLNRDPPGKGKGGEWANTFDVWVQGDLQEFVQQWVVDGPPSGEIPKSKEPENTVIPPVAPPLNEKSRIEVTKVQGTKIHLTIDKASTSATQSQPSQPLKRKQPPSPIKTAAKAKVRGPKKSKAQPTIPFTSKKPSIKASPQKAPRKPQPPSPETLSSGSESLVVLIPTRKPVPRTAVVRPTPAAVRRAAPARPAVVDRPPTRSTRARTTATPTPAPPRKAGKTRTEVSRLPVRQSTRPRNAPIQIATSSPFIHVTPRKRTRGSTSSSPLSSAPASEDESGECSSQGIVEDVLLVSHL</sequence>
<accession>A0ACC2W158</accession>
<evidence type="ECO:0000313" key="2">
    <source>
        <dbReference type="Proteomes" id="UP001227268"/>
    </source>
</evidence>
<name>A0ACC2W158_9TREE</name>
<comment type="caution">
    <text evidence="1">The sequence shown here is derived from an EMBL/GenBank/DDBJ whole genome shotgun (WGS) entry which is preliminary data.</text>
</comment>
<reference evidence="1" key="1">
    <citation type="submission" date="2023-04" db="EMBL/GenBank/DDBJ databases">
        <title>Draft Genome sequencing of Naganishia species isolated from polar environments using Oxford Nanopore Technology.</title>
        <authorList>
            <person name="Leo P."/>
            <person name="Venkateswaran K."/>
        </authorList>
    </citation>
    <scope>NUCLEOTIDE SEQUENCE</scope>
    <source>
        <strain evidence="1">MNA-CCFEE 5423</strain>
    </source>
</reference>
<keyword evidence="2" id="KW-1185">Reference proteome</keyword>
<evidence type="ECO:0000313" key="1">
    <source>
        <dbReference type="EMBL" id="KAJ9105475.1"/>
    </source>
</evidence>
<dbReference type="EMBL" id="JASBWT010000004">
    <property type="protein sequence ID" value="KAJ9105475.1"/>
    <property type="molecule type" value="Genomic_DNA"/>
</dbReference>
<organism evidence="1 2">
    <name type="scientific">Naganishia friedmannii</name>
    <dbReference type="NCBI Taxonomy" id="89922"/>
    <lineage>
        <taxon>Eukaryota</taxon>
        <taxon>Fungi</taxon>
        <taxon>Dikarya</taxon>
        <taxon>Basidiomycota</taxon>
        <taxon>Agaricomycotina</taxon>
        <taxon>Tremellomycetes</taxon>
        <taxon>Filobasidiales</taxon>
        <taxon>Filobasidiaceae</taxon>
        <taxon>Naganishia</taxon>
    </lineage>
</organism>
<proteinExistence type="predicted"/>
<dbReference type="Proteomes" id="UP001227268">
    <property type="component" value="Unassembled WGS sequence"/>
</dbReference>